<dbReference type="Proteomes" id="UP001500418">
    <property type="component" value="Unassembled WGS sequence"/>
</dbReference>
<sequence>MASMPPMPGITIEFTEQELAELRAEAREKGVEIKRLAHDILTEDVVRRRQKQRFVEGAVKFALAYKAEFEREFPHGMR</sequence>
<gene>
    <name evidence="2" type="ORF">GCM10009575_064360</name>
</gene>
<evidence type="ECO:0000313" key="2">
    <source>
        <dbReference type="EMBL" id="GAA0945419.1"/>
    </source>
</evidence>
<organism evidence="2 3">
    <name type="scientific">Streptomyces rhizosphaericus</name>
    <dbReference type="NCBI Taxonomy" id="114699"/>
    <lineage>
        <taxon>Bacteria</taxon>
        <taxon>Bacillati</taxon>
        <taxon>Actinomycetota</taxon>
        <taxon>Actinomycetes</taxon>
        <taxon>Kitasatosporales</taxon>
        <taxon>Streptomycetaceae</taxon>
        <taxon>Streptomyces</taxon>
        <taxon>Streptomyces violaceusniger group</taxon>
    </lineage>
</organism>
<feature type="coiled-coil region" evidence="1">
    <location>
        <begin position="12"/>
        <end position="39"/>
    </location>
</feature>
<keyword evidence="1" id="KW-0175">Coiled coil</keyword>
<proteinExistence type="predicted"/>
<evidence type="ECO:0008006" key="4">
    <source>
        <dbReference type="Google" id="ProtNLM"/>
    </source>
</evidence>
<dbReference type="EMBL" id="BAAAID010000049">
    <property type="protein sequence ID" value="GAA0945419.1"/>
    <property type="molecule type" value="Genomic_DNA"/>
</dbReference>
<comment type="caution">
    <text evidence="2">The sequence shown here is derived from an EMBL/GenBank/DDBJ whole genome shotgun (WGS) entry which is preliminary data.</text>
</comment>
<protein>
    <recommendedName>
        <fullName evidence="4">Ribbon-helix-helix protein CopG domain-containing protein</fullName>
    </recommendedName>
</protein>
<name>A0ABN1QPT5_9ACTN</name>
<keyword evidence="3" id="KW-1185">Reference proteome</keyword>
<reference evidence="2 3" key="1">
    <citation type="journal article" date="2019" name="Int. J. Syst. Evol. Microbiol.">
        <title>The Global Catalogue of Microorganisms (GCM) 10K type strain sequencing project: providing services to taxonomists for standard genome sequencing and annotation.</title>
        <authorList>
            <consortium name="The Broad Institute Genomics Platform"/>
            <consortium name="The Broad Institute Genome Sequencing Center for Infectious Disease"/>
            <person name="Wu L."/>
            <person name="Ma J."/>
        </authorList>
    </citation>
    <scope>NUCLEOTIDE SEQUENCE [LARGE SCALE GENOMIC DNA]</scope>
    <source>
        <strain evidence="2 3">JCM 11444</strain>
    </source>
</reference>
<evidence type="ECO:0000313" key="3">
    <source>
        <dbReference type="Proteomes" id="UP001500418"/>
    </source>
</evidence>
<accession>A0ABN1QPT5</accession>
<evidence type="ECO:0000256" key="1">
    <source>
        <dbReference type="SAM" id="Coils"/>
    </source>
</evidence>